<sequence>MVYAFVMIDVATGMPDAVCESVRGVEDVVEAHVIAGDFDVVVELEGEDPHDILSTVTASVRSLEGVGTTRTYVCID</sequence>
<reference evidence="2 3" key="1">
    <citation type="journal article" date="2014" name="PLoS Genet.">
        <title>Phylogenetically driven sequencing of extremely halophilic archaea reveals strategies for static and dynamic osmo-response.</title>
        <authorList>
            <person name="Becker E.A."/>
            <person name="Seitzer P.M."/>
            <person name="Tritt A."/>
            <person name="Larsen D."/>
            <person name="Krusor M."/>
            <person name="Yao A.I."/>
            <person name="Wu D."/>
            <person name="Madern D."/>
            <person name="Eisen J.A."/>
            <person name="Darling A.E."/>
            <person name="Facciotti M.T."/>
        </authorList>
    </citation>
    <scope>NUCLEOTIDE SEQUENCE [LARGE SCALE GENOMIC DNA]</scope>
    <source>
        <strain evidence="2 3">JCM 13891</strain>
    </source>
</reference>
<dbReference type="InterPro" id="IPR019887">
    <property type="entry name" value="Tscrpt_reg_AsnC/Lrp_C"/>
</dbReference>
<dbReference type="SUPFAM" id="SSF54909">
    <property type="entry name" value="Dimeric alpha+beta barrel"/>
    <property type="match status" value="1"/>
</dbReference>
<dbReference type="InterPro" id="IPR011008">
    <property type="entry name" value="Dimeric_a/b-barrel"/>
</dbReference>
<dbReference type="Pfam" id="PF01037">
    <property type="entry name" value="AsnC_trans_reg"/>
    <property type="match status" value="1"/>
</dbReference>
<gene>
    <name evidence="2" type="ORF">C477_05696</name>
</gene>
<dbReference type="AlphaFoldDB" id="M0CGT2"/>
<evidence type="ECO:0000313" key="2">
    <source>
        <dbReference type="EMBL" id="ELZ21547.1"/>
    </source>
</evidence>
<dbReference type="eggNOG" id="arCOG01117">
    <property type="taxonomic scope" value="Archaea"/>
</dbReference>
<protein>
    <submittedName>
        <fullName evidence="2">AsnC family transcriptional regulator</fullName>
    </submittedName>
</protein>
<name>M0CGT2_9EURY</name>
<evidence type="ECO:0000313" key="3">
    <source>
        <dbReference type="Proteomes" id="UP000011657"/>
    </source>
</evidence>
<dbReference type="EMBL" id="AOIS01000019">
    <property type="protein sequence ID" value="ELZ21547.1"/>
    <property type="molecule type" value="Genomic_DNA"/>
</dbReference>
<dbReference type="Proteomes" id="UP000011657">
    <property type="component" value="Unassembled WGS sequence"/>
</dbReference>
<feature type="domain" description="Transcription regulator AsnC/Lrp ligand binding" evidence="1">
    <location>
        <begin position="6"/>
        <end position="75"/>
    </location>
</feature>
<dbReference type="OrthoDB" id="8136at2157"/>
<organism evidence="2 3">
    <name type="scientific">Haloterrigena salina JCM 13891</name>
    <dbReference type="NCBI Taxonomy" id="1227488"/>
    <lineage>
        <taxon>Archaea</taxon>
        <taxon>Methanobacteriati</taxon>
        <taxon>Methanobacteriota</taxon>
        <taxon>Stenosarchaea group</taxon>
        <taxon>Halobacteria</taxon>
        <taxon>Halobacteriales</taxon>
        <taxon>Natrialbaceae</taxon>
        <taxon>Haloterrigena</taxon>
    </lineage>
</organism>
<dbReference type="RefSeq" id="WP_008893468.1">
    <property type="nucleotide sequence ID" value="NZ_AOIS01000019.1"/>
</dbReference>
<proteinExistence type="predicted"/>
<accession>M0CGT2</accession>
<comment type="caution">
    <text evidence="2">The sequence shown here is derived from an EMBL/GenBank/DDBJ whole genome shotgun (WGS) entry which is preliminary data.</text>
</comment>
<keyword evidence="3" id="KW-1185">Reference proteome</keyword>
<dbReference type="STRING" id="1227488.C477_05696"/>
<evidence type="ECO:0000259" key="1">
    <source>
        <dbReference type="Pfam" id="PF01037"/>
    </source>
</evidence>
<dbReference type="Gene3D" id="3.30.70.920">
    <property type="match status" value="1"/>
</dbReference>
<dbReference type="PATRIC" id="fig|1227488.3.peg.1128"/>